<proteinExistence type="predicted"/>
<evidence type="ECO:0000313" key="2">
    <source>
        <dbReference type="Proteomes" id="UP000216961"/>
    </source>
</evidence>
<organism evidence="1 2">
    <name type="scientific">Niallia circulans</name>
    <name type="common">Bacillus circulans</name>
    <dbReference type="NCBI Taxonomy" id="1397"/>
    <lineage>
        <taxon>Bacteria</taxon>
        <taxon>Bacillati</taxon>
        <taxon>Bacillota</taxon>
        <taxon>Bacilli</taxon>
        <taxon>Bacillales</taxon>
        <taxon>Bacillaceae</taxon>
        <taxon>Niallia</taxon>
    </lineage>
</organism>
<dbReference type="RefSeq" id="WP_095328371.1">
    <property type="nucleotide sequence ID" value="NZ_CP026031.1"/>
</dbReference>
<dbReference type="PROSITE" id="PS51257">
    <property type="entry name" value="PROKAR_LIPOPROTEIN"/>
    <property type="match status" value="1"/>
</dbReference>
<dbReference type="Proteomes" id="UP000216961">
    <property type="component" value="Unassembled WGS sequence"/>
</dbReference>
<reference evidence="1 2" key="1">
    <citation type="submission" date="2017-07" db="EMBL/GenBank/DDBJ databases">
        <title>Isolation and whole genome analysis of endospore-forming bacteria from heroin.</title>
        <authorList>
            <person name="Kalinowski J."/>
            <person name="Ahrens B."/>
            <person name="Al-Dilaimi A."/>
            <person name="Winkler A."/>
            <person name="Wibberg D."/>
            <person name="Schleenbecker U."/>
            <person name="Ruckert C."/>
            <person name="Wolfel R."/>
            <person name="Grass G."/>
        </authorList>
    </citation>
    <scope>NUCLEOTIDE SEQUENCE [LARGE SCALE GENOMIC DNA]</scope>
    <source>
        <strain evidence="1 2">7521-2</strain>
    </source>
</reference>
<protein>
    <submittedName>
        <fullName evidence="1">Uncharacterized protein</fullName>
    </submittedName>
</protein>
<dbReference type="EMBL" id="NPBQ01000004">
    <property type="protein sequence ID" value="PAD85186.1"/>
    <property type="molecule type" value="Genomic_DNA"/>
</dbReference>
<comment type="caution">
    <text evidence="1">The sequence shown here is derived from an EMBL/GenBank/DDBJ whole genome shotgun (WGS) entry which is preliminary data.</text>
</comment>
<sequence>MKGDKKDRMFMVVTIIAFIFACIWVLMDTIYFSKPPKPEVLWKNNRIPTTIGSNCWQGSLKGSCVDYVYASPWDMGLQNGSVKVEPNSTITIDFNKKPLAGSLQVAEVFEDGEEEFIKVDKNKMTVPAKKGTHVYMIYAKWDQGNPNYTFSIRVE</sequence>
<evidence type="ECO:0000313" key="1">
    <source>
        <dbReference type="EMBL" id="PAD85186.1"/>
    </source>
</evidence>
<name>A0A268FII6_NIACI</name>
<dbReference type="KEGG" id="bcir:C2I06_04775"/>
<dbReference type="AlphaFoldDB" id="A0A268FII6"/>
<accession>A0A268FII6</accession>
<gene>
    <name evidence="1" type="ORF">CHH57_00485</name>
</gene>